<name>A0A2T3ZFZ6_TRIA4</name>
<keyword evidence="2" id="KW-1185">Reference proteome</keyword>
<dbReference type="OrthoDB" id="4388755at2759"/>
<sequence length="152" mass="16352">MKHTFSSLAPLALIPSTSDVASLAPQLVLPGILETFECIALDVIAELLLGDPLAIAFCEAVGPLHRSFIKTRTTTIVRPTTVTVTTTRNRTHPTITSRTIMLVEPVVTTRTITKTQTARACPAPTLCVNQGIDFAHYRKTLGGGFANFHPEG</sequence>
<dbReference type="AlphaFoldDB" id="A0A2T3ZFZ6"/>
<organism evidence="1 2">
    <name type="scientific">Trichoderma asperellum (strain ATCC 204424 / CBS 433.97 / NBRC 101777)</name>
    <dbReference type="NCBI Taxonomy" id="1042311"/>
    <lineage>
        <taxon>Eukaryota</taxon>
        <taxon>Fungi</taxon>
        <taxon>Dikarya</taxon>
        <taxon>Ascomycota</taxon>
        <taxon>Pezizomycotina</taxon>
        <taxon>Sordariomycetes</taxon>
        <taxon>Hypocreomycetidae</taxon>
        <taxon>Hypocreales</taxon>
        <taxon>Hypocreaceae</taxon>
        <taxon>Trichoderma</taxon>
    </lineage>
</organism>
<proteinExistence type="predicted"/>
<evidence type="ECO:0000313" key="2">
    <source>
        <dbReference type="Proteomes" id="UP000240493"/>
    </source>
</evidence>
<dbReference type="EMBL" id="KZ679259">
    <property type="protein sequence ID" value="PTB43693.1"/>
    <property type="molecule type" value="Genomic_DNA"/>
</dbReference>
<protein>
    <submittedName>
        <fullName evidence="1">Uncharacterized protein</fullName>
    </submittedName>
</protein>
<evidence type="ECO:0000313" key="1">
    <source>
        <dbReference type="EMBL" id="PTB43693.1"/>
    </source>
</evidence>
<reference evidence="1 2" key="1">
    <citation type="submission" date="2016-07" db="EMBL/GenBank/DDBJ databases">
        <title>Multiple horizontal gene transfer events from other fungi enriched the ability of initially mycotrophic Trichoderma (Ascomycota) to feed on dead plant biomass.</title>
        <authorList>
            <consortium name="DOE Joint Genome Institute"/>
            <person name="Aerts A."/>
            <person name="Atanasova L."/>
            <person name="Chenthamara K."/>
            <person name="Zhang J."/>
            <person name="Grujic M."/>
            <person name="Henrissat B."/>
            <person name="Kuo A."/>
            <person name="Salamov A."/>
            <person name="Lipzen A."/>
            <person name="Labutti K."/>
            <person name="Barry K."/>
            <person name="Miao Y."/>
            <person name="Rahimi M.J."/>
            <person name="Shen Q."/>
            <person name="Grigoriev I.V."/>
            <person name="Kubicek C.P."/>
            <person name="Druzhinina I.S."/>
        </authorList>
    </citation>
    <scope>NUCLEOTIDE SEQUENCE [LARGE SCALE GENOMIC DNA]</scope>
    <source>
        <strain evidence="1 2">CBS 433.97</strain>
    </source>
</reference>
<accession>A0A2T3ZFZ6</accession>
<dbReference type="STRING" id="1042311.A0A2T3ZFZ6"/>
<dbReference type="Proteomes" id="UP000240493">
    <property type="component" value="Unassembled WGS sequence"/>
</dbReference>
<gene>
    <name evidence="1" type="ORF">M441DRAFT_25686</name>
</gene>